<reference evidence="1 2" key="1">
    <citation type="submission" date="2013-11" db="EMBL/GenBank/DDBJ databases">
        <title>Opisthorchis viverrini - life in the bile duct.</title>
        <authorList>
            <person name="Young N.D."/>
            <person name="Nagarajan N."/>
            <person name="Lin S.J."/>
            <person name="Korhonen P.K."/>
            <person name="Jex A.R."/>
            <person name="Hall R.S."/>
            <person name="Safavi-Hemami H."/>
            <person name="Kaewkong W."/>
            <person name="Bertrand D."/>
            <person name="Gao S."/>
            <person name="Seet Q."/>
            <person name="Wongkham S."/>
            <person name="Teh B.T."/>
            <person name="Wongkham C."/>
            <person name="Intapan P.M."/>
            <person name="Maleewong W."/>
            <person name="Yang X."/>
            <person name="Hu M."/>
            <person name="Wang Z."/>
            <person name="Hofmann A."/>
            <person name="Sternberg P.W."/>
            <person name="Tan P."/>
            <person name="Wang J."/>
            <person name="Gasser R.B."/>
        </authorList>
    </citation>
    <scope>NUCLEOTIDE SEQUENCE [LARGE SCALE GENOMIC DNA]</scope>
</reference>
<evidence type="ECO:0000313" key="1">
    <source>
        <dbReference type="EMBL" id="KER29524.1"/>
    </source>
</evidence>
<dbReference type="GeneID" id="20318082"/>
<dbReference type="KEGG" id="ovi:T265_03895"/>
<evidence type="ECO:0000313" key="2">
    <source>
        <dbReference type="Proteomes" id="UP000054324"/>
    </source>
</evidence>
<dbReference type="Proteomes" id="UP000054324">
    <property type="component" value="Unassembled WGS sequence"/>
</dbReference>
<accession>A0A075AHA1</accession>
<dbReference type="EMBL" id="KL596677">
    <property type="protein sequence ID" value="KER29524.1"/>
    <property type="molecule type" value="Genomic_DNA"/>
</dbReference>
<proteinExistence type="predicted"/>
<keyword evidence="2" id="KW-1185">Reference proteome</keyword>
<organism evidence="1 2">
    <name type="scientific">Opisthorchis viverrini</name>
    <name type="common">Southeast Asian liver fluke</name>
    <dbReference type="NCBI Taxonomy" id="6198"/>
    <lineage>
        <taxon>Eukaryota</taxon>
        <taxon>Metazoa</taxon>
        <taxon>Spiralia</taxon>
        <taxon>Lophotrochozoa</taxon>
        <taxon>Platyhelminthes</taxon>
        <taxon>Trematoda</taxon>
        <taxon>Digenea</taxon>
        <taxon>Opisthorchiida</taxon>
        <taxon>Opisthorchiata</taxon>
        <taxon>Opisthorchiidae</taxon>
        <taxon>Opisthorchis</taxon>
    </lineage>
</organism>
<dbReference type="CTD" id="20318082"/>
<protein>
    <submittedName>
        <fullName evidence="1">Uncharacterized protein</fullName>
    </submittedName>
</protein>
<gene>
    <name evidence="1" type="ORF">T265_03895</name>
</gene>
<name>A0A075AHA1_OPIVI</name>
<sequence length="77" mass="8759">MSNLEVKETLLNTCVSEKSDASHYRLACIQYTPVSSPAKMINDDTPTEQQLQLVHIQWICRLEQLLSCVLDGHRICV</sequence>
<dbReference type="RefSeq" id="XP_009166751.1">
    <property type="nucleotide sequence ID" value="XM_009168487.1"/>
</dbReference>
<dbReference type="AlphaFoldDB" id="A0A075AHA1"/>